<dbReference type="RefSeq" id="WP_131924002.1">
    <property type="nucleotide sequence ID" value="NZ_SMAG01000003.1"/>
</dbReference>
<keyword evidence="1" id="KW-0479">Metal-binding</keyword>
<evidence type="ECO:0000256" key="1">
    <source>
        <dbReference type="ARBA" id="ARBA00022723"/>
    </source>
</evidence>
<dbReference type="EMBL" id="SMAG01000003">
    <property type="protein sequence ID" value="TCS94607.1"/>
    <property type="molecule type" value="Genomic_DNA"/>
</dbReference>
<evidence type="ECO:0000259" key="7">
    <source>
        <dbReference type="Pfam" id="PF01258"/>
    </source>
</evidence>
<comment type="caution">
    <text evidence="8">The sequence shown here is derived from an EMBL/GenBank/DDBJ whole genome shotgun (WGS) entry which is preliminary data.</text>
</comment>
<dbReference type="Proteomes" id="UP000294937">
    <property type="component" value="Unassembled WGS sequence"/>
</dbReference>
<evidence type="ECO:0000256" key="4">
    <source>
        <dbReference type="PROSITE-ProRule" id="PRU00510"/>
    </source>
</evidence>
<dbReference type="SUPFAM" id="SSF109635">
    <property type="entry name" value="DnaK suppressor protein DksA, alpha-hairpin domain"/>
    <property type="match status" value="1"/>
</dbReference>
<dbReference type="InterPro" id="IPR014240">
    <property type="entry name" value="YteA"/>
</dbReference>
<gene>
    <name evidence="8" type="ORF">EDD58_10319</name>
</gene>
<keyword evidence="9" id="KW-1185">Reference proteome</keyword>
<evidence type="ECO:0000256" key="2">
    <source>
        <dbReference type="ARBA" id="ARBA00022771"/>
    </source>
</evidence>
<dbReference type="PANTHER" id="PTHR33823:SF4">
    <property type="entry name" value="GENERAL STRESS PROTEIN 16O"/>
    <property type="match status" value="1"/>
</dbReference>
<feature type="region of interest" description="Disordered" evidence="6">
    <location>
        <begin position="209"/>
        <end position="241"/>
    </location>
</feature>
<reference evidence="8 9" key="1">
    <citation type="submission" date="2019-03" db="EMBL/GenBank/DDBJ databases">
        <title>Genomic Encyclopedia of Type Strains, Phase IV (KMG-IV): sequencing the most valuable type-strain genomes for metagenomic binning, comparative biology and taxonomic classification.</title>
        <authorList>
            <person name="Goeker M."/>
        </authorList>
    </citation>
    <scope>NUCLEOTIDE SEQUENCE [LARGE SCALE GENOMIC DNA]</scope>
    <source>
        <strain evidence="8 9">DSM 45707</strain>
    </source>
</reference>
<feature type="coiled-coil region" evidence="5">
    <location>
        <begin position="3"/>
        <end position="30"/>
    </location>
</feature>
<dbReference type="Gene3D" id="1.20.120.910">
    <property type="entry name" value="DksA, coiled-coil domain"/>
    <property type="match status" value="1"/>
</dbReference>
<dbReference type="InterPro" id="IPR000962">
    <property type="entry name" value="Znf_DskA_TraR"/>
</dbReference>
<protein>
    <submittedName>
        <fullName evidence="8">TraR/DksA family transcriptional regulator</fullName>
    </submittedName>
</protein>
<feature type="compositionally biased region" description="Basic and acidic residues" evidence="6">
    <location>
        <begin position="209"/>
        <end position="222"/>
    </location>
</feature>
<dbReference type="AlphaFoldDB" id="A0A4V2UV70"/>
<keyword evidence="3" id="KW-0862">Zinc</keyword>
<sequence>MDTQQRQQLYQQLMQEKQQLEQRLRQTDHYGLEESMSDSIGELSGYDNHPADLGSEMFERGKDLALNDADEHHLEEVNAAIQRMEQGEYGICKVCHQEIPFERLEAVPAAEYCIEHHPEQHSSIRRPVEEKVIGYRQYFRDGTDYNAYDGEDAWQEVERYGTSNPPDFFREGRNYNELVIDQDEQRGYVDLTEGFSITDLQGQSDEITEITHTDTYQRKEKEEQLEDEDLDFIGEEGYDRP</sequence>
<evidence type="ECO:0000256" key="5">
    <source>
        <dbReference type="SAM" id="Coils"/>
    </source>
</evidence>
<accession>A0A4V2UV70</accession>
<proteinExistence type="predicted"/>
<dbReference type="PROSITE" id="PS51128">
    <property type="entry name" value="ZF_DKSA_2"/>
    <property type="match status" value="1"/>
</dbReference>
<evidence type="ECO:0000313" key="9">
    <source>
        <dbReference type="Proteomes" id="UP000294937"/>
    </source>
</evidence>
<keyword evidence="2" id="KW-0863">Zinc-finger</keyword>
<organism evidence="8 9">
    <name type="scientific">Hazenella coriacea</name>
    <dbReference type="NCBI Taxonomy" id="1179467"/>
    <lineage>
        <taxon>Bacteria</taxon>
        <taxon>Bacillati</taxon>
        <taxon>Bacillota</taxon>
        <taxon>Bacilli</taxon>
        <taxon>Bacillales</taxon>
        <taxon>Thermoactinomycetaceae</taxon>
        <taxon>Hazenella</taxon>
    </lineage>
</organism>
<feature type="domain" description="Zinc finger DksA/TraR C4-type" evidence="7">
    <location>
        <begin position="87"/>
        <end position="115"/>
    </location>
</feature>
<name>A0A4V2UV70_9BACL</name>
<feature type="zinc finger region" description="dksA C4-type" evidence="4">
    <location>
        <begin position="92"/>
        <end position="116"/>
    </location>
</feature>
<keyword evidence="5" id="KW-0175">Coiled coil</keyword>
<evidence type="ECO:0000313" key="8">
    <source>
        <dbReference type="EMBL" id="TCS94607.1"/>
    </source>
</evidence>
<dbReference type="InterPro" id="IPR037187">
    <property type="entry name" value="DnaK_N"/>
</dbReference>
<dbReference type="GO" id="GO:0008270">
    <property type="term" value="F:zinc ion binding"/>
    <property type="evidence" value="ECO:0007669"/>
    <property type="project" value="UniProtKB-KW"/>
</dbReference>
<evidence type="ECO:0000256" key="3">
    <source>
        <dbReference type="ARBA" id="ARBA00022833"/>
    </source>
</evidence>
<dbReference type="Pfam" id="PF01258">
    <property type="entry name" value="zf-dskA_traR"/>
    <property type="match status" value="1"/>
</dbReference>
<dbReference type="SUPFAM" id="SSF57716">
    <property type="entry name" value="Glucocorticoid receptor-like (DNA-binding domain)"/>
    <property type="match status" value="1"/>
</dbReference>
<feature type="compositionally biased region" description="Acidic residues" evidence="6">
    <location>
        <begin position="223"/>
        <end position="241"/>
    </location>
</feature>
<evidence type="ECO:0000256" key="6">
    <source>
        <dbReference type="SAM" id="MobiDB-lite"/>
    </source>
</evidence>
<dbReference type="NCBIfam" id="TIGR02890">
    <property type="entry name" value="bacill_yteA"/>
    <property type="match status" value="1"/>
</dbReference>
<dbReference type="PANTHER" id="PTHR33823">
    <property type="entry name" value="RNA POLYMERASE-BINDING TRANSCRIPTION FACTOR DKSA-RELATED"/>
    <property type="match status" value="1"/>
</dbReference>
<dbReference type="OrthoDB" id="9811543at2"/>